<dbReference type="GO" id="GO:0003841">
    <property type="term" value="F:1-acylglycerol-3-phosphate O-acyltransferase activity"/>
    <property type="evidence" value="ECO:0007669"/>
    <property type="project" value="TreeGrafter"/>
</dbReference>
<protein>
    <submittedName>
        <fullName evidence="5">1-acyl-sn-glycerol-3-phosphate acyltransferase</fullName>
    </submittedName>
</protein>
<organism evidence="5 6">
    <name type="scientific">Flavobacterium muglaense</name>
    <dbReference type="NCBI Taxonomy" id="2764716"/>
    <lineage>
        <taxon>Bacteria</taxon>
        <taxon>Pseudomonadati</taxon>
        <taxon>Bacteroidota</taxon>
        <taxon>Flavobacteriia</taxon>
        <taxon>Flavobacteriales</taxon>
        <taxon>Flavobacteriaceae</taxon>
        <taxon>Flavobacterium</taxon>
    </lineage>
</organism>
<evidence type="ECO:0000256" key="3">
    <source>
        <dbReference type="ARBA" id="ARBA00023315"/>
    </source>
</evidence>
<dbReference type="PANTHER" id="PTHR10434">
    <property type="entry name" value="1-ACYL-SN-GLYCEROL-3-PHOSPHATE ACYLTRANSFERASE"/>
    <property type="match status" value="1"/>
</dbReference>
<dbReference type="AlphaFoldDB" id="A0A923N2S4"/>
<evidence type="ECO:0000313" key="5">
    <source>
        <dbReference type="EMBL" id="MBC5846264.1"/>
    </source>
</evidence>
<comment type="caution">
    <text evidence="5">The sequence shown here is derived from an EMBL/GenBank/DDBJ whole genome shotgun (WGS) entry which is preliminary data.</text>
</comment>
<dbReference type="InterPro" id="IPR002123">
    <property type="entry name" value="Plipid/glycerol_acylTrfase"/>
</dbReference>
<reference evidence="5 6" key="1">
    <citation type="submission" date="2020-08" db="EMBL/GenBank/DDBJ databases">
        <title>Description of novel Flavobacterium F-392 isolate.</title>
        <authorList>
            <person name="Saticioglu I.B."/>
            <person name="Duman M."/>
            <person name="Altun S."/>
        </authorList>
    </citation>
    <scope>NUCLEOTIDE SEQUENCE [LARGE SCALE GENOMIC DNA]</scope>
    <source>
        <strain evidence="5 6">F-392</strain>
    </source>
</reference>
<dbReference type="SMART" id="SM00563">
    <property type="entry name" value="PlsC"/>
    <property type="match status" value="1"/>
</dbReference>
<evidence type="ECO:0000256" key="1">
    <source>
        <dbReference type="ARBA" id="ARBA00005189"/>
    </source>
</evidence>
<proteinExistence type="predicted"/>
<evidence type="ECO:0000256" key="2">
    <source>
        <dbReference type="ARBA" id="ARBA00022679"/>
    </source>
</evidence>
<feature type="domain" description="Phospholipid/glycerol acyltransferase" evidence="4">
    <location>
        <begin position="38"/>
        <end position="161"/>
    </location>
</feature>
<sequence>MKKIVLILCYSVIVRNFLNIIVGVKFSKSSFLKQEKQFILIANHNSHLDAMSIMASLPKSMIHKVKPVAAQDHFGKTKWQTWLSNYFINALLIQRKSDKDNPENDPIFKMNKALKEGFSLIIFPEGTRGEPNLPKEFKAGVALVLIENPHIPYVPIYLKSMGKAMPKGDNLIVPHESAIVYGTPVKISSDNVTAILKQMKQEIEDLNTRNT</sequence>
<keyword evidence="6" id="KW-1185">Reference proteome</keyword>
<evidence type="ECO:0000259" key="4">
    <source>
        <dbReference type="SMART" id="SM00563"/>
    </source>
</evidence>
<name>A0A923N2S4_9FLAO</name>
<dbReference type="SUPFAM" id="SSF69593">
    <property type="entry name" value="Glycerol-3-phosphate (1)-acyltransferase"/>
    <property type="match status" value="1"/>
</dbReference>
<dbReference type="GO" id="GO:0006654">
    <property type="term" value="P:phosphatidic acid biosynthetic process"/>
    <property type="evidence" value="ECO:0007669"/>
    <property type="project" value="TreeGrafter"/>
</dbReference>
<evidence type="ECO:0000313" key="6">
    <source>
        <dbReference type="Proteomes" id="UP000641454"/>
    </source>
</evidence>
<gene>
    <name evidence="5" type="ORF">H8R25_17765</name>
</gene>
<dbReference type="RefSeq" id="WP_187021773.1">
    <property type="nucleotide sequence ID" value="NZ_JACRUK010000095.1"/>
</dbReference>
<keyword evidence="3 5" id="KW-0012">Acyltransferase</keyword>
<keyword evidence="2" id="KW-0808">Transferase</keyword>
<dbReference type="PANTHER" id="PTHR10434:SF11">
    <property type="entry name" value="1-ACYL-SN-GLYCEROL-3-PHOSPHATE ACYLTRANSFERASE"/>
    <property type="match status" value="1"/>
</dbReference>
<dbReference type="Pfam" id="PF01553">
    <property type="entry name" value="Acyltransferase"/>
    <property type="match status" value="1"/>
</dbReference>
<comment type="pathway">
    <text evidence="1">Lipid metabolism.</text>
</comment>
<dbReference type="EMBL" id="JACRUL010000096">
    <property type="protein sequence ID" value="MBC5846264.1"/>
    <property type="molecule type" value="Genomic_DNA"/>
</dbReference>
<dbReference type="CDD" id="cd07989">
    <property type="entry name" value="LPLAT_AGPAT-like"/>
    <property type="match status" value="1"/>
</dbReference>
<accession>A0A923N2S4</accession>
<dbReference type="Proteomes" id="UP000641454">
    <property type="component" value="Unassembled WGS sequence"/>
</dbReference>